<accession>A0A081PKF2</accession>
<keyword evidence="3" id="KW-1185">Reference proteome</keyword>
<dbReference type="InterPro" id="IPR024408">
    <property type="entry name" value="Muramidase"/>
</dbReference>
<dbReference type="eggNOG" id="COG3103">
    <property type="taxonomic scope" value="Bacteria"/>
</dbReference>
<dbReference type="AlphaFoldDB" id="A0A081PKF2"/>
<gene>
    <name evidence="2" type="ORF">N180_02705</name>
</gene>
<comment type="caution">
    <text evidence="2">The sequence shown here is derived from an EMBL/GenBank/DDBJ whole genome shotgun (WGS) entry which is preliminary data.</text>
</comment>
<proteinExistence type="predicted"/>
<reference evidence="2 3" key="1">
    <citation type="journal article" date="1992" name="Int. J. Syst. Bacteriol.">
        <title>Sphingobacterium antarcticus sp. nov. a Psychrotrophic Bacterium from the Soils of Schirmacher Oasis, Antarctica.</title>
        <authorList>
            <person name="Shivaji S."/>
            <person name="Ray M.K."/>
            <person name="Rao N.S."/>
            <person name="Saiserr L."/>
            <person name="Jagannadham M.V."/>
            <person name="Kumar G.S."/>
            <person name="Reddy G."/>
            <person name="Bhargava P.M."/>
        </authorList>
    </citation>
    <scope>NUCLEOTIDE SEQUENCE [LARGE SCALE GENOMIC DNA]</scope>
    <source>
        <strain evidence="2 3">4BY</strain>
    </source>
</reference>
<evidence type="ECO:0000313" key="3">
    <source>
        <dbReference type="Proteomes" id="UP000028007"/>
    </source>
</evidence>
<feature type="domain" description="N-acetylmuramidase" evidence="1">
    <location>
        <begin position="19"/>
        <end position="204"/>
    </location>
</feature>
<organism evidence="2 3">
    <name type="scientific">Pedobacter antarcticus 4BY</name>
    <dbReference type="NCBI Taxonomy" id="1358423"/>
    <lineage>
        <taxon>Bacteria</taxon>
        <taxon>Pseudomonadati</taxon>
        <taxon>Bacteroidota</taxon>
        <taxon>Sphingobacteriia</taxon>
        <taxon>Sphingobacteriales</taxon>
        <taxon>Sphingobacteriaceae</taxon>
        <taxon>Pedobacter</taxon>
    </lineage>
</organism>
<name>A0A081PKF2_9SPHI</name>
<evidence type="ECO:0000313" key="2">
    <source>
        <dbReference type="EMBL" id="KEQ31175.1"/>
    </source>
</evidence>
<dbReference type="RefSeq" id="WP_037438268.1">
    <property type="nucleotide sequence ID" value="NZ_JNFF01000019.1"/>
</dbReference>
<protein>
    <recommendedName>
        <fullName evidence="1">N-acetylmuramidase domain-containing protein</fullName>
    </recommendedName>
</protein>
<dbReference type="Pfam" id="PF11860">
    <property type="entry name" value="Muramidase"/>
    <property type="match status" value="1"/>
</dbReference>
<sequence>MKLTRVQIDKIAATIKANPAAFRSFLEAESNSQGFSEITGKIIIQFEPSYFKKTYKDWQKSDKNSVWLNNPVGNQTVEWKAFNDAYKLSPAAAMKSTSIGAGQVMGYHYARLGFKTVNEMWDFAKGWDGKTYSNDRGEYNQVVLIALFIKTDPRLLKIMQKPELTLSDFDLIAKYYNGLYYKELAIKLDREPYDKTMFKYYNHFKAAA</sequence>
<dbReference type="OrthoDB" id="1523598at2"/>
<evidence type="ECO:0000259" key="1">
    <source>
        <dbReference type="Pfam" id="PF11860"/>
    </source>
</evidence>
<dbReference type="EMBL" id="JNFF01000019">
    <property type="protein sequence ID" value="KEQ31175.1"/>
    <property type="molecule type" value="Genomic_DNA"/>
</dbReference>
<dbReference type="Proteomes" id="UP000028007">
    <property type="component" value="Unassembled WGS sequence"/>
</dbReference>